<keyword evidence="6" id="KW-0963">Cytoplasm</keyword>
<dbReference type="Gene3D" id="3.40.30.10">
    <property type="entry name" value="Glutaredoxin"/>
    <property type="match status" value="1"/>
</dbReference>
<dbReference type="EMBL" id="KN717174">
    <property type="protein sequence ID" value="KJH40481.1"/>
    <property type="molecule type" value="Genomic_DNA"/>
</dbReference>
<dbReference type="Pfam" id="PF00085">
    <property type="entry name" value="Thioredoxin"/>
    <property type="match status" value="1"/>
</dbReference>
<feature type="domain" description="Protein kinase" evidence="12">
    <location>
        <begin position="26"/>
        <end position="271"/>
    </location>
</feature>
<dbReference type="SMART" id="SM00220">
    <property type="entry name" value="S_TKc"/>
    <property type="match status" value="1"/>
</dbReference>
<feature type="domain" description="PAW" evidence="14">
    <location>
        <begin position="725"/>
        <end position="919"/>
    </location>
</feature>
<dbReference type="Proteomes" id="UP000053766">
    <property type="component" value="Unassembled WGS sequence"/>
</dbReference>
<evidence type="ECO:0000256" key="3">
    <source>
        <dbReference type="ARBA" id="ARBA00004496"/>
    </source>
</evidence>
<evidence type="ECO:0000256" key="8">
    <source>
        <dbReference type="ARBA" id="ARBA00023170"/>
    </source>
</evidence>
<dbReference type="OrthoDB" id="409136at2759"/>
<evidence type="ECO:0000256" key="5">
    <source>
        <dbReference type="ARBA" id="ARBA00018546"/>
    </source>
</evidence>
<evidence type="ECO:0000313" key="16">
    <source>
        <dbReference type="Proteomes" id="UP000053766"/>
    </source>
</evidence>
<proteinExistence type="inferred from homology"/>
<accession>A0A0D8XDG9</accession>
<dbReference type="Gene3D" id="3.10.620.30">
    <property type="match status" value="1"/>
</dbReference>
<evidence type="ECO:0000256" key="2">
    <source>
        <dbReference type="ARBA" id="ARBA00001947"/>
    </source>
</evidence>
<evidence type="ECO:0000256" key="6">
    <source>
        <dbReference type="ARBA" id="ARBA00022490"/>
    </source>
</evidence>
<protein>
    <recommendedName>
        <fullName evidence="5">Peptide-N(4)-(N-acetyl-beta-glucosaminyl)asparagine amidase</fullName>
        <ecNumber evidence="4">3.5.1.52</ecNumber>
    </recommendedName>
    <alternativeName>
        <fullName evidence="9">Peptide:N-glycanase</fullName>
    </alternativeName>
</protein>
<feature type="compositionally biased region" description="Basic and acidic residues" evidence="11">
    <location>
        <begin position="297"/>
        <end position="312"/>
    </location>
</feature>
<evidence type="ECO:0000259" key="14">
    <source>
        <dbReference type="PROSITE" id="PS51398"/>
    </source>
</evidence>
<dbReference type="AlphaFoldDB" id="A0A0D8XDG9"/>
<keyword evidence="16" id="KW-1185">Reference proteome</keyword>
<feature type="domain" description="Thioredoxin" evidence="13">
    <location>
        <begin position="340"/>
        <end position="467"/>
    </location>
</feature>
<dbReference type="PRINTS" id="PR00421">
    <property type="entry name" value="THIOREDOXIN"/>
</dbReference>
<evidence type="ECO:0000256" key="11">
    <source>
        <dbReference type="SAM" id="MobiDB-lite"/>
    </source>
</evidence>
<dbReference type="InterPro" id="IPR008979">
    <property type="entry name" value="Galactose-bd-like_sf"/>
</dbReference>
<dbReference type="GO" id="GO:0005524">
    <property type="term" value="F:ATP binding"/>
    <property type="evidence" value="ECO:0007669"/>
    <property type="project" value="InterPro"/>
</dbReference>
<dbReference type="GO" id="GO:0005737">
    <property type="term" value="C:cytoplasm"/>
    <property type="evidence" value="ECO:0007669"/>
    <property type="project" value="UniProtKB-SubCell"/>
</dbReference>
<comment type="subcellular location">
    <subcellularLocation>
        <location evidence="3">Cytoplasm</location>
    </subcellularLocation>
</comment>
<evidence type="ECO:0000259" key="13">
    <source>
        <dbReference type="PROSITE" id="PS51352"/>
    </source>
</evidence>
<dbReference type="SUPFAM" id="SSF49785">
    <property type="entry name" value="Galactose-binding domain-like"/>
    <property type="match status" value="1"/>
</dbReference>
<comment type="cofactor">
    <cofactor evidence="2">
        <name>Zn(2+)</name>
        <dbReference type="ChEBI" id="CHEBI:29105"/>
    </cofactor>
</comment>
<keyword evidence="7" id="KW-0378">Hydrolase</keyword>
<organism evidence="15 16">
    <name type="scientific">Dictyocaulus viviparus</name>
    <name type="common">Bovine lungworm</name>
    <dbReference type="NCBI Taxonomy" id="29172"/>
    <lineage>
        <taxon>Eukaryota</taxon>
        <taxon>Metazoa</taxon>
        <taxon>Ecdysozoa</taxon>
        <taxon>Nematoda</taxon>
        <taxon>Chromadorea</taxon>
        <taxon>Rhabditida</taxon>
        <taxon>Rhabditina</taxon>
        <taxon>Rhabditomorpha</taxon>
        <taxon>Strongyloidea</taxon>
        <taxon>Metastrongylidae</taxon>
        <taxon>Dictyocaulus</taxon>
    </lineage>
</organism>
<dbReference type="Pfam" id="PF01841">
    <property type="entry name" value="Transglut_core"/>
    <property type="match status" value="1"/>
</dbReference>
<evidence type="ECO:0000256" key="4">
    <source>
        <dbReference type="ARBA" id="ARBA00012158"/>
    </source>
</evidence>
<dbReference type="GO" id="GO:0004672">
    <property type="term" value="F:protein kinase activity"/>
    <property type="evidence" value="ECO:0007669"/>
    <property type="project" value="InterPro"/>
</dbReference>
<dbReference type="GO" id="GO:0000224">
    <property type="term" value="F:peptide-N4-(N-acetyl-beta-glucosaminyl)asparagine amidase activity"/>
    <property type="evidence" value="ECO:0007669"/>
    <property type="project" value="UniProtKB-EC"/>
</dbReference>
<evidence type="ECO:0000259" key="12">
    <source>
        <dbReference type="PROSITE" id="PS50011"/>
    </source>
</evidence>
<dbReference type="SMART" id="SM00460">
    <property type="entry name" value="TGc"/>
    <property type="match status" value="1"/>
</dbReference>
<dbReference type="CDD" id="cd02947">
    <property type="entry name" value="TRX_family"/>
    <property type="match status" value="1"/>
</dbReference>
<dbReference type="PROSITE" id="PS51352">
    <property type="entry name" value="THIOREDOXIN_2"/>
    <property type="match status" value="1"/>
</dbReference>
<reference evidence="15 16" key="1">
    <citation type="submission" date="2013-11" db="EMBL/GenBank/DDBJ databases">
        <title>Draft genome of the bovine lungworm Dictyocaulus viviparus.</title>
        <authorList>
            <person name="Mitreva M."/>
        </authorList>
    </citation>
    <scope>NUCLEOTIDE SEQUENCE [LARGE SCALE GENOMIC DNA]</scope>
    <source>
        <strain evidence="15 16">HannoverDv2000</strain>
    </source>
</reference>
<dbReference type="Pfam" id="PF00069">
    <property type="entry name" value="Pkinase"/>
    <property type="match status" value="1"/>
</dbReference>
<dbReference type="Gene3D" id="1.10.510.10">
    <property type="entry name" value="Transferase(Phosphotransferase) domain 1"/>
    <property type="match status" value="1"/>
</dbReference>
<dbReference type="PANTHER" id="PTHR11909">
    <property type="entry name" value="CASEIN KINASE-RELATED"/>
    <property type="match status" value="1"/>
</dbReference>
<dbReference type="STRING" id="29172.A0A0D8XDG9"/>
<dbReference type="InterPro" id="IPR038680">
    <property type="entry name" value="PAW_sf"/>
</dbReference>
<dbReference type="SUPFAM" id="SSF56112">
    <property type="entry name" value="Protein kinase-like (PK-like)"/>
    <property type="match status" value="1"/>
</dbReference>
<dbReference type="SUPFAM" id="SSF54001">
    <property type="entry name" value="Cysteine proteinases"/>
    <property type="match status" value="1"/>
</dbReference>
<dbReference type="PROSITE" id="PS51398">
    <property type="entry name" value="PAW"/>
    <property type="match status" value="1"/>
</dbReference>
<dbReference type="InterPro" id="IPR050235">
    <property type="entry name" value="CK1_Ser-Thr_kinase"/>
</dbReference>
<dbReference type="InterPro" id="IPR006588">
    <property type="entry name" value="Peptide_N_glycanase_PAW_dom"/>
</dbReference>
<dbReference type="Pfam" id="PF04721">
    <property type="entry name" value="PAW"/>
    <property type="match status" value="1"/>
</dbReference>
<dbReference type="InterPro" id="IPR000719">
    <property type="entry name" value="Prot_kinase_dom"/>
</dbReference>
<dbReference type="PROSITE" id="PS50011">
    <property type="entry name" value="PROTEIN_KINASE_DOM"/>
    <property type="match status" value="1"/>
</dbReference>
<sequence length="919" mass="105130">MFLIASRFIEVGPVQLPKGKVIGNRWKILKKLGEGGCGAVYKVQDIKNANFQVLRRLSGLPHVPQLIHSGKKEHYCYMVMTLLGDSLVALQRKVGRVSSISTQTRVGINVLFGIKQIHDLQIGFVHRDLKPANVAIGQPNTPDHRFLHILDFGLSREYVVMGENNKLQMRRPRPRTLFRGTTRYCSVNTHNKGEQGRVDDLWSVLYMLAEMRDNLPWCNLRDKREICETKKKTDNKELLRNSPIQLLKFANHLQTLNYYSHPDYSQLHQHLMDIMKTGNFKIPIHNHHDRFTDPYDWEPKLPGDSKHSKEKPVTTSSKANKETWQGPLSAETPFTTTDEFSRLDKVGKKTLTAKISKSTMPVQLASNLADFQAKINSADLNRLFVVDFFADWCGPCRFIAPLFEQFSGRFSNATFLKVNVDYSPDISQHYDVRAMPTFILIKKGREMERIQGANPDALEQAINRHYSSTPMNLNAASDNERRFLQQFVHLVEKPKFYTDVVCKTLALSLIPTNELQKESVGANGVLNTFQLAKGTPTIEEQESGADRVEVYSCSCGKEVRYPRYNNPAKLLETRKGRCGEWANCFALMASAMDFDVRFIYDVTDHVWAELWIPEYNSWIHCDPCENIIDRPLLYEKGWGKKLSYVIACGFDHICDVTWRYSVSPRKTMKLRKNVREAVLSNFLTKLNGRLSTNISPERAEELRRRRVHELVEFLVIGERPVNNETYGGRISGDLAWRAARSELGFGEKEGRIILCPNEDELNKKKFSLEYKCGEDCYIRGDEKILGWSTYANTKGCLQRKQEVDWKMAYICRQENNEDVEVSWLINLCDVVVRSVRLQICGSTVFEGGSVQMTVCTGDVCYPLKEDLNELLLECVPSSLLEIKARLSGGTGSNAFQHAQLFRTPLNSQQSQMKIEIEFA</sequence>
<dbReference type="InterPro" id="IPR038765">
    <property type="entry name" value="Papain-like_cys_pep_sf"/>
</dbReference>
<evidence type="ECO:0000256" key="10">
    <source>
        <dbReference type="PROSITE-ProRule" id="PRU00731"/>
    </source>
</evidence>
<dbReference type="InterPro" id="IPR017937">
    <property type="entry name" value="Thioredoxin_CS"/>
</dbReference>
<reference evidence="16" key="2">
    <citation type="journal article" date="2016" name="Sci. Rep.">
        <title>Dictyocaulus viviparus genome, variome and transcriptome elucidate lungworm biology and support future intervention.</title>
        <authorList>
            <person name="McNulty S.N."/>
            <person name="Strube C."/>
            <person name="Rosa B.A."/>
            <person name="Martin J.C."/>
            <person name="Tyagi R."/>
            <person name="Choi Y.J."/>
            <person name="Wang Q."/>
            <person name="Hallsworth Pepin K."/>
            <person name="Zhang X."/>
            <person name="Ozersky P."/>
            <person name="Wilson R.K."/>
            <person name="Sternberg P.W."/>
            <person name="Gasser R.B."/>
            <person name="Mitreva M."/>
        </authorList>
    </citation>
    <scope>NUCLEOTIDE SEQUENCE [LARGE SCALE GENOMIC DNA]</scope>
    <source>
        <strain evidence="16">HannoverDv2000</strain>
    </source>
</reference>
<evidence type="ECO:0000313" key="15">
    <source>
        <dbReference type="EMBL" id="KJH40481.1"/>
    </source>
</evidence>
<dbReference type="GO" id="GO:0006516">
    <property type="term" value="P:glycoprotein catabolic process"/>
    <property type="evidence" value="ECO:0007669"/>
    <property type="project" value="InterPro"/>
</dbReference>
<evidence type="ECO:0000256" key="9">
    <source>
        <dbReference type="ARBA" id="ARBA00032901"/>
    </source>
</evidence>
<comment type="catalytic activity">
    <reaction evidence="1">
        <text>Hydrolysis of an N(4)-(acetyl-beta-D-glucosaminyl)asparagine residue in which the glucosamine residue may be further glycosylated, to yield a (substituted) N-acetyl-beta-D-glucosaminylamine and a peptide containing an aspartate residue.</text>
        <dbReference type="EC" id="3.5.1.52"/>
    </reaction>
</comment>
<evidence type="ECO:0000256" key="7">
    <source>
        <dbReference type="ARBA" id="ARBA00022801"/>
    </source>
</evidence>
<dbReference type="InterPro" id="IPR036249">
    <property type="entry name" value="Thioredoxin-like_sf"/>
</dbReference>
<dbReference type="InterPro" id="IPR013766">
    <property type="entry name" value="Thioredoxin_domain"/>
</dbReference>
<dbReference type="InterPro" id="IPR011009">
    <property type="entry name" value="Kinase-like_dom_sf"/>
</dbReference>
<evidence type="ECO:0000256" key="1">
    <source>
        <dbReference type="ARBA" id="ARBA00001650"/>
    </source>
</evidence>
<name>A0A0D8XDG9_DICVI</name>
<keyword evidence="8" id="KW-0675">Receptor</keyword>
<comment type="similarity">
    <text evidence="10">Belongs to the transglutaminase-like superfamily. PNGase family.</text>
</comment>
<gene>
    <name evidence="15" type="ORF">DICVIV_13561</name>
</gene>
<dbReference type="SUPFAM" id="SSF52833">
    <property type="entry name" value="Thioredoxin-like"/>
    <property type="match status" value="1"/>
</dbReference>
<dbReference type="InterPro" id="IPR002931">
    <property type="entry name" value="Transglutaminase-like"/>
</dbReference>
<dbReference type="PROSITE" id="PS00194">
    <property type="entry name" value="THIOREDOXIN_1"/>
    <property type="match status" value="1"/>
</dbReference>
<dbReference type="Gene3D" id="2.60.120.1020">
    <property type="entry name" value="Peptide N glycanase, PAW domain"/>
    <property type="match status" value="1"/>
</dbReference>
<feature type="region of interest" description="Disordered" evidence="11">
    <location>
        <begin position="297"/>
        <end position="328"/>
    </location>
</feature>
<dbReference type="EC" id="3.5.1.52" evidence="4"/>